<dbReference type="EMBL" id="JAEOAH010000021">
    <property type="protein sequence ID" value="MBK3495892.1"/>
    <property type="molecule type" value="Genomic_DNA"/>
</dbReference>
<proteinExistence type="predicted"/>
<dbReference type="InterPro" id="IPR037523">
    <property type="entry name" value="VOC_core"/>
</dbReference>
<dbReference type="Pfam" id="PF00903">
    <property type="entry name" value="Glyoxalase"/>
    <property type="match status" value="2"/>
</dbReference>
<dbReference type="InterPro" id="IPR004360">
    <property type="entry name" value="Glyas_Fos-R_dOase_dom"/>
</dbReference>
<dbReference type="Proteomes" id="UP000618943">
    <property type="component" value="Unassembled WGS sequence"/>
</dbReference>
<evidence type="ECO:0000313" key="3">
    <source>
        <dbReference type="EMBL" id="MBK3495892.1"/>
    </source>
</evidence>
<protein>
    <submittedName>
        <fullName evidence="3">VOC family protein</fullName>
    </submittedName>
</protein>
<gene>
    <name evidence="3" type="ORF">JFL43_13690</name>
</gene>
<keyword evidence="1" id="KW-0472">Membrane</keyword>
<dbReference type="PROSITE" id="PS51819">
    <property type="entry name" value="VOC"/>
    <property type="match status" value="1"/>
</dbReference>
<evidence type="ECO:0000256" key="1">
    <source>
        <dbReference type="SAM" id="Phobius"/>
    </source>
</evidence>
<keyword evidence="4" id="KW-1185">Reference proteome</keyword>
<dbReference type="PANTHER" id="PTHR43279:SF1">
    <property type="entry name" value="CATECHOL-2,3-DIOXYGENASE"/>
    <property type="match status" value="1"/>
</dbReference>
<reference evidence="3 4" key="1">
    <citation type="submission" date="2020-12" db="EMBL/GenBank/DDBJ databases">
        <title>YIM B01967 draft genome.</title>
        <authorList>
            <person name="Yan X."/>
        </authorList>
    </citation>
    <scope>NUCLEOTIDE SEQUENCE [LARGE SCALE GENOMIC DNA]</scope>
    <source>
        <strain evidence="3 4">YIM B01967</strain>
    </source>
</reference>
<dbReference type="CDD" id="cd07255">
    <property type="entry name" value="VOC_BsCatE_like_N"/>
    <property type="match status" value="1"/>
</dbReference>
<feature type="domain" description="VOC" evidence="2">
    <location>
        <begin position="41"/>
        <end position="158"/>
    </location>
</feature>
<comment type="caution">
    <text evidence="3">The sequence shown here is derived from an EMBL/GenBank/DDBJ whole genome shotgun (WGS) entry which is preliminary data.</text>
</comment>
<keyword evidence="1" id="KW-1133">Transmembrane helix</keyword>
<dbReference type="PANTHER" id="PTHR43279">
    <property type="entry name" value="CATECHOL-2,3-DIOXYGENASE"/>
    <property type="match status" value="1"/>
</dbReference>
<evidence type="ECO:0000259" key="2">
    <source>
        <dbReference type="PROSITE" id="PS51819"/>
    </source>
</evidence>
<dbReference type="Gene3D" id="3.10.180.10">
    <property type="entry name" value="2,3-Dihydroxybiphenyl 1,2-Dioxygenase, domain 1"/>
    <property type="match status" value="2"/>
</dbReference>
<feature type="transmembrane region" description="Helical" evidence="1">
    <location>
        <begin position="6"/>
        <end position="24"/>
    </location>
</feature>
<evidence type="ECO:0000313" key="4">
    <source>
        <dbReference type="Proteomes" id="UP000618943"/>
    </source>
</evidence>
<organism evidence="3 4">
    <name type="scientific">Viridibacillus soli</name>
    <dbReference type="NCBI Taxonomy" id="2798301"/>
    <lineage>
        <taxon>Bacteria</taxon>
        <taxon>Bacillati</taxon>
        <taxon>Bacillota</taxon>
        <taxon>Bacilli</taxon>
        <taxon>Bacillales</taxon>
        <taxon>Caryophanaceae</taxon>
        <taxon>Viridibacillus</taxon>
    </lineage>
</organism>
<keyword evidence="1" id="KW-0812">Transmembrane</keyword>
<dbReference type="SUPFAM" id="SSF54593">
    <property type="entry name" value="Glyoxalase/Bleomycin resistance protein/Dihydroxybiphenyl dioxygenase"/>
    <property type="match status" value="2"/>
</dbReference>
<dbReference type="CDD" id="cd16359">
    <property type="entry name" value="VOC_BsCatE_like_C"/>
    <property type="match status" value="1"/>
</dbReference>
<sequence>MTKKQIVIVTVALAVLLISIIVLTKNKSITYETYEKNSPPRIGAVHLTVSDLERSVKFYEQMIGFDILTKQSNKVTLTADGTTPLLILEEEANSIERPLGTTGLYHFAILLPDRSSLANALLHLADNEYPMQGAANHQYSDALYLADPEGNGIEIYADYPSNEWKRATDGSYVSGTYPIDLNDLAQEATPPWSGLPDNTRVGHMHLQVAELEKVEQFYVDGLGFNITSKDNGSLFLSKDNYHHHIALNTWSGTGLPTPPDNARGLKKFIVFFTQDEIDEAKVQLKRLNIPFDVSNDTMSVVDPSGNKIEIIIR</sequence>
<name>A0ABS1H8Z2_9BACL</name>
<accession>A0ABS1H8Z2</accession>
<dbReference type="InterPro" id="IPR029068">
    <property type="entry name" value="Glyas_Bleomycin-R_OHBP_Dase"/>
</dbReference>
<dbReference type="RefSeq" id="WP_200749461.1">
    <property type="nucleotide sequence ID" value="NZ_JAEOAH010000021.1"/>
</dbReference>